<evidence type="ECO:0000313" key="4">
    <source>
        <dbReference type="Proteomes" id="UP000076077"/>
    </source>
</evidence>
<dbReference type="GeneID" id="76606539"/>
<name>A0A143HJ30_MICTH</name>
<keyword evidence="2" id="KW-0472">Membrane</keyword>
<dbReference type="AlphaFoldDB" id="A0A143HJ30"/>
<dbReference type="KEGG" id="mthd:A3224_00580"/>
<evidence type="ECO:0000256" key="2">
    <source>
        <dbReference type="SAM" id="Phobius"/>
    </source>
</evidence>
<feature type="region of interest" description="Disordered" evidence="1">
    <location>
        <begin position="588"/>
        <end position="618"/>
    </location>
</feature>
<keyword evidence="4" id="KW-1185">Reference proteome</keyword>
<feature type="transmembrane region" description="Helical" evidence="2">
    <location>
        <begin position="21"/>
        <end position="37"/>
    </location>
</feature>
<dbReference type="EMBL" id="CP014864">
    <property type="protein sequence ID" value="AMX01272.1"/>
    <property type="molecule type" value="Genomic_DNA"/>
</dbReference>
<dbReference type="OrthoDB" id="780137at2"/>
<evidence type="ECO:0000313" key="3">
    <source>
        <dbReference type="EMBL" id="AMX01272.1"/>
    </source>
</evidence>
<reference evidence="4" key="1">
    <citation type="submission" date="2016-03" db="EMBL/GenBank/DDBJ databases">
        <authorList>
            <person name="Lee Y.-S."/>
            <person name="Choi Y.-L."/>
        </authorList>
    </citation>
    <scope>NUCLEOTIDE SEQUENCE [LARGE SCALE GENOMIC DNA]</scope>
    <source>
        <strain evidence="4">DAU221</strain>
    </source>
</reference>
<dbReference type="Proteomes" id="UP000076077">
    <property type="component" value="Chromosome"/>
</dbReference>
<dbReference type="STRING" id="252514.A3224_00580"/>
<protein>
    <recommendedName>
        <fullName evidence="5">DUF4175 domain-containing protein</fullName>
    </recommendedName>
</protein>
<gene>
    <name evidence="3" type="ORF">A3224_00580</name>
</gene>
<accession>A0A143HJ30</accession>
<evidence type="ECO:0000256" key="1">
    <source>
        <dbReference type="SAM" id="MobiDB-lite"/>
    </source>
</evidence>
<feature type="compositionally biased region" description="Basic and acidic residues" evidence="1">
    <location>
        <begin position="469"/>
        <end position="499"/>
    </location>
</feature>
<dbReference type="RefSeq" id="WP_067150082.1">
    <property type="nucleotide sequence ID" value="NZ_CP014864.1"/>
</dbReference>
<feature type="compositionally biased region" description="Basic and acidic residues" evidence="1">
    <location>
        <begin position="592"/>
        <end position="605"/>
    </location>
</feature>
<sequence>MADRAYQLLRKATIRWRGTSLQPYFWLLAGAISVSLLQWPNWIPPALLSVILLALFLDRNWRISSTEICRRLDSHFTALQDSSALLEQAPEHLSPLAQLQRQRTATALQQLLDSGALKNFRPAWHRSAVINAAGACLGLLLAAAFTGLPERKASSAAGARTDAVPPSAIAVVEAVTEIRPPAYTKLPVLTQSLEVHAPEQSSVTWRITLNRPTDSLAMLAAKTRFDFTATEPLPSRHWQLTRTMAASDFYQLSARLGAEETLLPEIHNIEIQSDRPPEFSFSLPRDNILVADNSALPRLQVDVTVRDDFQVAGTKLLITLASGDGENVRFRNDTIALEPVRAEGDATRYHFTLPLDRYTVEPGDELYWFLQARDNREPEPNLSKSQHFIVRWPQEEIFGLSDAEGMAIKVLPEYFRSQRQLIIDTEALIAERQQLSEAEFRKRSQSLAYEQNLLRMRYGRFLGEEDSEQEHSDGDAAHGDDHEAHGDAHESHEEHEEGHPPSPQQFGDASGVVAAAGHQHDSSEHATLFDPQTKELLRSALNAMWSSHRELSVIDPQASLPHQHRALRYIKEVQQASRIYLQRVGFEPPPLDEERRLSGEREDVKPPPLSAQRSAPEREQLEQLLHQVRAGDTLDSDGVEALLSLTQVREQPQLKLELSKNLRLYQQRTNCSDCRRQLSALLYQLLPAPQALPSLPRERAAAGSFDHWLRQQNGGRE</sequence>
<keyword evidence="2" id="KW-0812">Transmembrane</keyword>
<keyword evidence="2" id="KW-1133">Transmembrane helix</keyword>
<evidence type="ECO:0008006" key="5">
    <source>
        <dbReference type="Google" id="ProtNLM"/>
    </source>
</evidence>
<feature type="region of interest" description="Disordered" evidence="1">
    <location>
        <begin position="465"/>
        <end position="530"/>
    </location>
</feature>
<organism evidence="3 4">
    <name type="scientific">Microbulbifer thermotolerans</name>
    <dbReference type="NCBI Taxonomy" id="252514"/>
    <lineage>
        <taxon>Bacteria</taxon>
        <taxon>Pseudomonadati</taxon>
        <taxon>Pseudomonadota</taxon>
        <taxon>Gammaproteobacteria</taxon>
        <taxon>Cellvibrionales</taxon>
        <taxon>Microbulbiferaceae</taxon>
        <taxon>Microbulbifer</taxon>
    </lineage>
</organism>
<proteinExistence type="predicted"/>